<organism evidence="3">
    <name type="scientific">mine drainage metagenome</name>
    <dbReference type="NCBI Taxonomy" id="410659"/>
    <lineage>
        <taxon>unclassified sequences</taxon>
        <taxon>metagenomes</taxon>
        <taxon>ecological metagenomes</taxon>
    </lineage>
</organism>
<name>E6PV58_9ZZZZ</name>
<accession>E6PV58</accession>
<feature type="domain" description="FIST C-domain" evidence="2">
    <location>
        <begin position="217"/>
        <end position="391"/>
    </location>
</feature>
<dbReference type="AlphaFoldDB" id="E6PV58"/>
<dbReference type="Pfam" id="PF10442">
    <property type="entry name" value="FIST_C"/>
    <property type="match status" value="1"/>
</dbReference>
<reference evidence="3" key="1">
    <citation type="submission" date="2009-10" db="EMBL/GenBank/DDBJ databases">
        <title>Diversity of trophic interactions inside an arsenic-rich microbial ecosystem.</title>
        <authorList>
            <person name="Bertin P.N."/>
            <person name="Heinrich-Salmeron A."/>
            <person name="Pelletier E."/>
            <person name="Goulhen-Chollet F."/>
            <person name="Arsene-Ploetze F."/>
            <person name="Gallien S."/>
            <person name="Calteau A."/>
            <person name="Vallenet D."/>
            <person name="Casiot C."/>
            <person name="Chane-Woon-Ming B."/>
            <person name="Giloteaux L."/>
            <person name="Barakat M."/>
            <person name="Bonnefoy V."/>
            <person name="Bruneel O."/>
            <person name="Chandler M."/>
            <person name="Cleiss J."/>
            <person name="Duran R."/>
            <person name="Elbaz-Poulichet F."/>
            <person name="Fonknechten N."/>
            <person name="Lauga B."/>
            <person name="Mornico D."/>
            <person name="Ortet P."/>
            <person name="Schaeffer C."/>
            <person name="Siguier P."/>
            <person name="Alexander Thil Smith A."/>
            <person name="Van Dorsselaer A."/>
            <person name="Weissenbach J."/>
            <person name="Medigue C."/>
            <person name="Le Paslier D."/>
        </authorList>
    </citation>
    <scope>NUCLEOTIDE SEQUENCE</scope>
</reference>
<dbReference type="EMBL" id="CABM01000062">
    <property type="protein sequence ID" value="CBH98815.1"/>
    <property type="molecule type" value="Genomic_DNA"/>
</dbReference>
<evidence type="ECO:0000259" key="2">
    <source>
        <dbReference type="SMART" id="SM01204"/>
    </source>
</evidence>
<dbReference type="SMART" id="SM01204">
    <property type="entry name" value="FIST_C"/>
    <property type="match status" value="1"/>
</dbReference>
<comment type="caution">
    <text evidence="3">The sequence shown here is derived from an EMBL/GenBank/DDBJ whole genome shotgun (WGS) entry which is preliminary data.</text>
</comment>
<gene>
    <name evidence="3" type="ORF">CARN2_0025</name>
</gene>
<evidence type="ECO:0000259" key="1">
    <source>
        <dbReference type="SMART" id="SM00897"/>
    </source>
</evidence>
<sequence>MRFITAHSSHTHWTAALEQALGQVARARAQPDTIARPNLGIVYFTEAFAPAAEALLAALRARTGVAHWVGGVGVGIAADGQEYFDQPALALMLLQIPLRDFRVFSGLKPLALASTGWRGAETALVHGDPATPDMDDLVRDMAGRTASNRVWGGLVSSRQAAVQIADGVFQGGISGVAFSARVALAGGLTQGCEPVGPPRAITRCTQNVIYALDGEPALGLLLRDLGEEVLELPRLAPRLRATLAGLSPGVAEARPMPRHIGAETSMRHLIGVDPSGRGVAIAGSPEPGMLLRFCRRDVHAARRDLIRLCAEVREELEQRREARMATTLPHAAASAGASQASVPARGAVYVSCTGRGGAHFGGPSAELALVRQHLGDMPLIGFFAAGEIAGDRLYGYTGVLTVFSEDPAM</sequence>
<dbReference type="SMART" id="SM00897">
    <property type="entry name" value="FIST"/>
    <property type="match status" value="1"/>
</dbReference>
<dbReference type="PANTHER" id="PTHR14939:SF5">
    <property type="entry name" value="F-BOX ONLY PROTEIN 22"/>
    <property type="match status" value="1"/>
</dbReference>
<proteinExistence type="predicted"/>
<feature type="domain" description="FIST" evidence="1">
    <location>
        <begin position="36"/>
        <end position="216"/>
    </location>
</feature>
<dbReference type="InterPro" id="IPR013702">
    <property type="entry name" value="FIST_domain_N"/>
</dbReference>
<dbReference type="Pfam" id="PF08495">
    <property type="entry name" value="FIST"/>
    <property type="match status" value="1"/>
</dbReference>
<evidence type="ECO:0000313" key="3">
    <source>
        <dbReference type="EMBL" id="CBH98815.1"/>
    </source>
</evidence>
<protein>
    <recommendedName>
        <fullName evidence="4">FIST N domain protein</fullName>
    </recommendedName>
</protein>
<dbReference type="InterPro" id="IPR019494">
    <property type="entry name" value="FIST_C"/>
</dbReference>
<evidence type="ECO:0008006" key="4">
    <source>
        <dbReference type="Google" id="ProtNLM"/>
    </source>
</evidence>
<dbReference type="PANTHER" id="PTHR14939">
    <property type="entry name" value="F-BOX ONLY PROTEIN 22"/>
    <property type="match status" value="1"/>
</dbReference>